<accession>A0A8J7JZA5</accession>
<dbReference type="InterPro" id="IPR001902">
    <property type="entry name" value="SLC26A/SulP_fam"/>
</dbReference>
<feature type="domain" description="STAS" evidence="6">
    <location>
        <begin position="453"/>
        <end position="567"/>
    </location>
</feature>
<dbReference type="NCBIfam" id="TIGR00815">
    <property type="entry name" value="sulP"/>
    <property type="match status" value="1"/>
</dbReference>
<dbReference type="AlphaFoldDB" id="A0A8J7JZA5"/>
<feature type="transmembrane region" description="Helical" evidence="5">
    <location>
        <begin position="363"/>
        <end position="380"/>
    </location>
</feature>
<evidence type="ECO:0000256" key="5">
    <source>
        <dbReference type="SAM" id="Phobius"/>
    </source>
</evidence>
<dbReference type="RefSeq" id="WP_193953041.1">
    <property type="nucleotide sequence ID" value="NZ_JADEYS010000008.1"/>
</dbReference>
<dbReference type="Proteomes" id="UP000640333">
    <property type="component" value="Unassembled WGS sequence"/>
</dbReference>
<gene>
    <name evidence="7" type="ORF">IOQ59_09455</name>
</gene>
<dbReference type="Gene3D" id="3.30.750.24">
    <property type="entry name" value="STAS domain"/>
    <property type="match status" value="1"/>
</dbReference>
<evidence type="ECO:0000256" key="2">
    <source>
        <dbReference type="ARBA" id="ARBA00022692"/>
    </source>
</evidence>
<feature type="transmembrane region" description="Helical" evidence="5">
    <location>
        <begin position="38"/>
        <end position="59"/>
    </location>
</feature>
<evidence type="ECO:0000259" key="6">
    <source>
        <dbReference type="PROSITE" id="PS50801"/>
    </source>
</evidence>
<sequence>MQQEETQQTRHVLSFLRAWMPFLIWGQELTPHTIKADLMAGLTGAIVVLPQGVAYALIAGLPPEYGLYTAIITPVIAGLFGSSLHLISGPTAAISIVVLSVVSSVIPPDTHAFIPAVMTLTLLAGLIQLGLGLARMGTLVNFISHTVVIGFTAGAAILIATSQMKYILGIQIDSGSSFVDTWHTLISQLNTTNLYSLGIALATILTIQCVRIINPKIPAMLVGMAAGSFLCWLLQGDQHNVPLVGALPGTLPQFALPDLSIDTISALLPGAIAVAILGLVEAVSIARAIAIRSGQRIEGNQEFLGQGLSNIVGSFFSCYAGSGSFTRSGVNYDSGAQTPLAGISAAAILVLILLLLPDITAYLPMPAMAGAILLISWNLIDSHHIAQILQSSKQEAAILLITFLSTLFLELEFAIYLGVLVSLVLYLKRTSRPKLTEVAPLSFAYGTELRAIKRFKLASCPGIKILRIDGSIFFGAVDHIQRSIHQLPLTYPQSKQILIHCTGINFIDVSGAEMLLQESERLKKAGYQLSFCSLKNYVLDELKANGYLEKIGQDAFFPTVDIALETLVEQVEQHTERCNECPKHVFIQCPRLLETKTL</sequence>
<evidence type="ECO:0000256" key="1">
    <source>
        <dbReference type="ARBA" id="ARBA00004141"/>
    </source>
</evidence>
<feature type="transmembrane region" description="Helical" evidence="5">
    <location>
        <begin position="266"/>
        <end position="291"/>
    </location>
</feature>
<dbReference type="GO" id="GO:0055085">
    <property type="term" value="P:transmembrane transport"/>
    <property type="evidence" value="ECO:0007669"/>
    <property type="project" value="InterPro"/>
</dbReference>
<dbReference type="InterPro" id="IPR002645">
    <property type="entry name" value="STAS_dom"/>
</dbReference>
<dbReference type="SUPFAM" id="SSF52091">
    <property type="entry name" value="SpoIIaa-like"/>
    <property type="match status" value="1"/>
</dbReference>
<evidence type="ECO:0000256" key="3">
    <source>
        <dbReference type="ARBA" id="ARBA00022989"/>
    </source>
</evidence>
<reference evidence="7" key="1">
    <citation type="submission" date="2020-10" db="EMBL/GenBank/DDBJ databases">
        <title>Bacterium isolated from coastal waters sediment.</title>
        <authorList>
            <person name="Chen R.-J."/>
            <person name="Lu D.-C."/>
            <person name="Zhu K.-L."/>
            <person name="Du Z.-J."/>
        </authorList>
    </citation>
    <scope>NUCLEOTIDE SEQUENCE</scope>
    <source>
        <strain evidence="7">N1Y112</strain>
    </source>
</reference>
<dbReference type="EMBL" id="JADEYS010000008">
    <property type="protein sequence ID" value="MBE9397484.1"/>
    <property type="molecule type" value="Genomic_DNA"/>
</dbReference>
<keyword evidence="2 5" id="KW-0812">Transmembrane</keyword>
<dbReference type="Pfam" id="PF01740">
    <property type="entry name" value="STAS"/>
    <property type="match status" value="1"/>
</dbReference>
<dbReference type="CDD" id="cd07042">
    <property type="entry name" value="STAS_SulP_like_sulfate_transporter"/>
    <property type="match status" value="1"/>
</dbReference>
<feature type="transmembrane region" description="Helical" evidence="5">
    <location>
        <begin position="192"/>
        <end position="210"/>
    </location>
</feature>
<dbReference type="InterPro" id="IPR011547">
    <property type="entry name" value="SLC26A/SulP_dom"/>
</dbReference>
<feature type="transmembrane region" description="Helical" evidence="5">
    <location>
        <begin position="217"/>
        <end position="235"/>
    </location>
</feature>
<feature type="transmembrane region" description="Helical" evidence="5">
    <location>
        <begin position="334"/>
        <end position="356"/>
    </location>
</feature>
<evidence type="ECO:0000313" key="7">
    <source>
        <dbReference type="EMBL" id="MBE9397484.1"/>
    </source>
</evidence>
<name>A0A8J7JZA5_9GAMM</name>
<feature type="transmembrane region" description="Helical" evidence="5">
    <location>
        <begin position="146"/>
        <end position="172"/>
    </location>
</feature>
<dbReference type="GO" id="GO:0016020">
    <property type="term" value="C:membrane"/>
    <property type="evidence" value="ECO:0007669"/>
    <property type="project" value="UniProtKB-SubCell"/>
</dbReference>
<keyword evidence="8" id="KW-1185">Reference proteome</keyword>
<feature type="transmembrane region" description="Helical" evidence="5">
    <location>
        <begin position="89"/>
        <end position="106"/>
    </location>
</feature>
<keyword evidence="4 5" id="KW-0472">Membrane</keyword>
<comment type="subcellular location">
    <subcellularLocation>
        <location evidence="1">Membrane</location>
        <topology evidence="1">Multi-pass membrane protein</topology>
    </subcellularLocation>
</comment>
<evidence type="ECO:0000313" key="8">
    <source>
        <dbReference type="Proteomes" id="UP000640333"/>
    </source>
</evidence>
<proteinExistence type="predicted"/>
<protein>
    <submittedName>
        <fullName evidence="7">SulP family inorganic anion transporter</fullName>
    </submittedName>
</protein>
<comment type="caution">
    <text evidence="7">The sequence shown here is derived from an EMBL/GenBank/DDBJ whole genome shotgun (WGS) entry which is preliminary data.</text>
</comment>
<dbReference type="Pfam" id="PF00916">
    <property type="entry name" value="Sulfate_transp"/>
    <property type="match status" value="1"/>
</dbReference>
<organism evidence="7 8">
    <name type="scientific">Pontibacterium sinense</name>
    <dbReference type="NCBI Taxonomy" id="2781979"/>
    <lineage>
        <taxon>Bacteria</taxon>
        <taxon>Pseudomonadati</taxon>
        <taxon>Pseudomonadota</taxon>
        <taxon>Gammaproteobacteria</taxon>
        <taxon>Oceanospirillales</taxon>
        <taxon>Oceanospirillaceae</taxon>
        <taxon>Pontibacterium</taxon>
    </lineage>
</organism>
<dbReference type="InterPro" id="IPR036513">
    <property type="entry name" value="STAS_dom_sf"/>
</dbReference>
<feature type="transmembrane region" description="Helical" evidence="5">
    <location>
        <begin position="303"/>
        <end position="322"/>
    </location>
</feature>
<dbReference type="PROSITE" id="PS50801">
    <property type="entry name" value="STAS"/>
    <property type="match status" value="1"/>
</dbReference>
<evidence type="ECO:0000256" key="4">
    <source>
        <dbReference type="ARBA" id="ARBA00023136"/>
    </source>
</evidence>
<feature type="transmembrane region" description="Helical" evidence="5">
    <location>
        <begin position="400"/>
        <end position="427"/>
    </location>
</feature>
<feature type="transmembrane region" description="Helical" evidence="5">
    <location>
        <begin position="112"/>
        <end position="134"/>
    </location>
</feature>
<feature type="transmembrane region" description="Helical" evidence="5">
    <location>
        <begin position="65"/>
        <end position="82"/>
    </location>
</feature>
<keyword evidence="3 5" id="KW-1133">Transmembrane helix</keyword>
<dbReference type="PANTHER" id="PTHR11814">
    <property type="entry name" value="SULFATE TRANSPORTER"/>
    <property type="match status" value="1"/>
</dbReference>